<dbReference type="SUPFAM" id="SSF88723">
    <property type="entry name" value="PIN domain-like"/>
    <property type="match status" value="1"/>
</dbReference>
<sequence>MGIPSYFSYIIKNYPNIIRNIGYFSNNKAFSFNHLYMDCNSIIYDAVHSIDTTANLDNQTFENEIIEKVITNIKEYINLIKPNTTIFIAFDGVAPFAKMEQQRTRRYRNRFMTTMDFGDSNKNSWNTSAITPGTKFMDNLSYRINYEFKNTEKYYNVKNIYVSCSDDAGEGEHKLFKHTRKCVSQNENIAIYGLDSDLIMLSLFHLKYCKDIYVFREAPEFLKSSIPINVRGNDTDPHFLDIKYLSNSILSEMKCKYPDDQRTYDYVFLCFFLGNDFLPHFPAMNIRTHGINCLLDFYRLYIGNYQDRFLISKTTGKIQWKNVSILINEIAKKEHELLINEYFVRNKFDKRTYTIETPKEREEAFQNLPIIFREEEKYICPDEPMWENRYYKRLLHCKKTTENIKQICNNYLEGLEWVFKYYSEGCPHWRWKYNYHYPPLFADLCKYIPHFEMDFISNKTTLSNSPFTKLVQLCYVMPNSNLELLPQKIYKFLANNYSELYPENYDFKWAFCRYFWEAHPILPDISLELLEQWEIQFTQVKISIHGADETSIV</sequence>
<dbReference type="PANTHER" id="PTHR12341:SF7">
    <property type="entry name" value="5'-3' EXORIBONUCLEASE 1"/>
    <property type="match status" value="1"/>
</dbReference>
<proteinExistence type="inferred from homology"/>
<dbReference type="Gene3D" id="3.40.50.12390">
    <property type="match status" value="1"/>
</dbReference>
<dbReference type="Pfam" id="PF17846">
    <property type="entry name" value="XRN_M"/>
    <property type="match status" value="2"/>
</dbReference>
<evidence type="ECO:0000256" key="3">
    <source>
        <dbReference type="ARBA" id="ARBA00022839"/>
    </source>
</evidence>
<evidence type="ECO:0008006" key="8">
    <source>
        <dbReference type="Google" id="ProtNLM"/>
    </source>
</evidence>
<name>A0A6C0DLK9_9ZZZZ</name>
<feature type="domain" description="Xrn1 helical" evidence="6">
    <location>
        <begin position="384"/>
        <end position="525"/>
    </location>
</feature>
<evidence type="ECO:0000256" key="4">
    <source>
        <dbReference type="ARBA" id="ARBA00038299"/>
    </source>
</evidence>
<comment type="similarity">
    <text evidence="4">Belongs to the 5'-3' exonuclease family.</text>
</comment>
<dbReference type="InterPro" id="IPR029060">
    <property type="entry name" value="PIN-like_dom_sf"/>
</dbReference>
<organism evidence="7">
    <name type="scientific">viral metagenome</name>
    <dbReference type="NCBI Taxonomy" id="1070528"/>
    <lineage>
        <taxon>unclassified sequences</taxon>
        <taxon>metagenomes</taxon>
        <taxon>organismal metagenomes</taxon>
    </lineage>
</organism>
<evidence type="ECO:0000313" key="7">
    <source>
        <dbReference type="EMBL" id="QHT17463.1"/>
    </source>
</evidence>
<keyword evidence="3" id="KW-0269">Exonuclease</keyword>
<dbReference type="InterPro" id="IPR041412">
    <property type="entry name" value="Xrn1_helical"/>
</dbReference>
<evidence type="ECO:0000256" key="2">
    <source>
        <dbReference type="ARBA" id="ARBA00022801"/>
    </source>
</evidence>
<feature type="domain" description="Xrn1 N-terminal" evidence="5">
    <location>
        <begin position="1"/>
        <end position="217"/>
    </location>
</feature>
<dbReference type="GO" id="GO:0003723">
    <property type="term" value="F:RNA binding"/>
    <property type="evidence" value="ECO:0007669"/>
    <property type="project" value="TreeGrafter"/>
</dbReference>
<dbReference type="AlphaFoldDB" id="A0A6C0DLK9"/>
<evidence type="ECO:0000259" key="5">
    <source>
        <dbReference type="Pfam" id="PF03159"/>
    </source>
</evidence>
<accession>A0A6C0DLK9</accession>
<dbReference type="EMBL" id="MN739636">
    <property type="protein sequence ID" value="QHT17463.1"/>
    <property type="molecule type" value="Genomic_DNA"/>
</dbReference>
<evidence type="ECO:0000256" key="1">
    <source>
        <dbReference type="ARBA" id="ARBA00022722"/>
    </source>
</evidence>
<dbReference type="GO" id="GO:0000956">
    <property type="term" value="P:nuclear-transcribed mRNA catabolic process"/>
    <property type="evidence" value="ECO:0007669"/>
    <property type="project" value="TreeGrafter"/>
</dbReference>
<dbReference type="PANTHER" id="PTHR12341">
    <property type="entry name" value="5'-&gt;3' EXORIBONUCLEASE"/>
    <property type="match status" value="1"/>
</dbReference>
<protein>
    <recommendedName>
        <fullName evidence="8">Xrn1 N-terminal domain-containing protein</fullName>
    </recommendedName>
</protein>
<keyword evidence="1" id="KW-0540">Nuclease</keyword>
<evidence type="ECO:0000259" key="6">
    <source>
        <dbReference type="Pfam" id="PF17846"/>
    </source>
</evidence>
<dbReference type="InterPro" id="IPR004859">
    <property type="entry name" value="Xrn1_N"/>
</dbReference>
<feature type="domain" description="Xrn1 helical" evidence="6">
    <location>
        <begin position="263"/>
        <end position="371"/>
    </location>
</feature>
<dbReference type="GO" id="GO:0004534">
    <property type="term" value="F:5'-3' RNA exonuclease activity"/>
    <property type="evidence" value="ECO:0007669"/>
    <property type="project" value="TreeGrafter"/>
</dbReference>
<dbReference type="InterPro" id="IPR027073">
    <property type="entry name" value="5_3_exoribonuclease"/>
</dbReference>
<dbReference type="Pfam" id="PF03159">
    <property type="entry name" value="XRN_N"/>
    <property type="match status" value="1"/>
</dbReference>
<keyword evidence="2" id="KW-0378">Hydrolase</keyword>
<reference evidence="7" key="1">
    <citation type="journal article" date="2020" name="Nature">
        <title>Giant virus diversity and host interactions through global metagenomics.</title>
        <authorList>
            <person name="Schulz F."/>
            <person name="Roux S."/>
            <person name="Paez-Espino D."/>
            <person name="Jungbluth S."/>
            <person name="Walsh D.A."/>
            <person name="Denef V.J."/>
            <person name="McMahon K.D."/>
            <person name="Konstantinidis K.T."/>
            <person name="Eloe-Fadrosh E.A."/>
            <person name="Kyrpides N.C."/>
            <person name="Woyke T."/>
        </authorList>
    </citation>
    <scope>NUCLEOTIDE SEQUENCE</scope>
    <source>
        <strain evidence="7">GVMAG-M-3300023174-24</strain>
    </source>
</reference>
<dbReference type="GO" id="GO:0005634">
    <property type="term" value="C:nucleus"/>
    <property type="evidence" value="ECO:0007669"/>
    <property type="project" value="TreeGrafter"/>
</dbReference>